<feature type="region of interest" description="Disordered" evidence="1">
    <location>
        <begin position="71"/>
        <end position="118"/>
    </location>
</feature>
<comment type="caution">
    <text evidence="2">The sequence shown here is derived from an EMBL/GenBank/DDBJ whole genome shotgun (WGS) entry which is preliminary data.</text>
</comment>
<feature type="compositionally biased region" description="Basic and acidic residues" evidence="1">
    <location>
        <begin position="1"/>
        <end position="11"/>
    </location>
</feature>
<evidence type="ECO:0000256" key="1">
    <source>
        <dbReference type="SAM" id="MobiDB-lite"/>
    </source>
</evidence>
<evidence type="ECO:0000313" key="3">
    <source>
        <dbReference type="Proteomes" id="UP000652219"/>
    </source>
</evidence>
<feature type="region of interest" description="Disordered" evidence="1">
    <location>
        <begin position="1"/>
        <end position="34"/>
    </location>
</feature>
<feature type="compositionally biased region" description="Basic residues" evidence="1">
    <location>
        <begin position="71"/>
        <end position="82"/>
    </location>
</feature>
<protein>
    <submittedName>
        <fullName evidence="2">Uncharacterized protein</fullName>
    </submittedName>
</protein>
<name>A0A8H6JP31_9PEZI</name>
<evidence type="ECO:0000313" key="2">
    <source>
        <dbReference type="EMBL" id="KAF6816789.1"/>
    </source>
</evidence>
<dbReference type="EMBL" id="WIGN01000025">
    <property type="protein sequence ID" value="KAF6816789.1"/>
    <property type="molecule type" value="Genomic_DNA"/>
</dbReference>
<reference evidence="2 3" key="1">
    <citation type="journal article" date="2020" name="Phytopathology">
        <title>Genome Sequence Resources of Colletotrichum truncatum, C. plurivorum, C. musicola, and C. sojae: Four Species Pathogenic to Soybean (Glycine max).</title>
        <authorList>
            <person name="Rogerio F."/>
            <person name="Boufleur T.R."/>
            <person name="Ciampi-Guillardi M."/>
            <person name="Sukno S.A."/>
            <person name="Thon M.R."/>
            <person name="Massola Junior N.S."/>
            <person name="Baroncelli R."/>
        </authorList>
    </citation>
    <scope>NUCLEOTIDE SEQUENCE [LARGE SCALE GENOMIC DNA]</scope>
    <source>
        <strain evidence="2 3">LFN0009</strain>
    </source>
</reference>
<feature type="compositionally biased region" description="Polar residues" evidence="1">
    <location>
        <begin position="13"/>
        <end position="22"/>
    </location>
</feature>
<dbReference type="AlphaFoldDB" id="A0A8H6JP31"/>
<organism evidence="2 3">
    <name type="scientific">Colletotrichum sojae</name>
    <dbReference type="NCBI Taxonomy" id="2175907"/>
    <lineage>
        <taxon>Eukaryota</taxon>
        <taxon>Fungi</taxon>
        <taxon>Dikarya</taxon>
        <taxon>Ascomycota</taxon>
        <taxon>Pezizomycotina</taxon>
        <taxon>Sordariomycetes</taxon>
        <taxon>Hypocreomycetidae</taxon>
        <taxon>Glomerellales</taxon>
        <taxon>Glomerellaceae</taxon>
        <taxon>Colletotrichum</taxon>
        <taxon>Colletotrichum orchidearum species complex</taxon>
    </lineage>
</organism>
<accession>A0A8H6JP31</accession>
<dbReference type="Proteomes" id="UP000652219">
    <property type="component" value="Unassembled WGS sequence"/>
</dbReference>
<sequence>MRSGRLVDGEGRNGTTWPSQPGASRAPAIIPDPGNMRTHTVLPMWNAAAVLVKGVRIKGRRRVEGNMMTKKRMLRRQRRKRQAGPTPWAPSMPVGRKLDVEESLNPPVRVQSHLPACA</sequence>
<gene>
    <name evidence="2" type="ORF">CSOJ01_02720</name>
</gene>
<proteinExistence type="predicted"/>
<keyword evidence="3" id="KW-1185">Reference proteome</keyword>